<dbReference type="AlphaFoldDB" id="A0A6B3QZR7"/>
<evidence type="ECO:0000313" key="1">
    <source>
        <dbReference type="EMBL" id="NEV93342.1"/>
    </source>
</evidence>
<dbReference type="Proteomes" id="UP000478505">
    <property type="component" value="Unassembled WGS sequence"/>
</dbReference>
<comment type="caution">
    <text evidence="1">The sequence shown here is derived from an EMBL/GenBank/DDBJ whole genome shotgun (WGS) entry which is preliminary data.</text>
</comment>
<reference evidence="1 2" key="1">
    <citation type="submission" date="2020-02" db="EMBL/GenBank/DDBJ databases">
        <title>Flavobacteriaceae Psychroflexus bacterium YR1-1, complete genome.</title>
        <authorList>
            <person name="Li Y."/>
            <person name="Wu S."/>
        </authorList>
    </citation>
    <scope>NUCLEOTIDE SEQUENCE [LARGE SCALE GENOMIC DNA]</scope>
    <source>
        <strain evidence="1 2">YR1-1</strain>
    </source>
</reference>
<name>A0A6B3QZR7_9FLAO</name>
<dbReference type="RefSeq" id="WP_164004064.1">
    <property type="nucleotide sequence ID" value="NZ_JAAIKD010000002.1"/>
</dbReference>
<dbReference type="EMBL" id="JAAIKD010000002">
    <property type="protein sequence ID" value="NEV93342.1"/>
    <property type="molecule type" value="Genomic_DNA"/>
</dbReference>
<dbReference type="SUPFAM" id="SSF53850">
    <property type="entry name" value="Periplasmic binding protein-like II"/>
    <property type="match status" value="1"/>
</dbReference>
<organism evidence="1 2">
    <name type="scientific">Psychroflexus aurantiacus</name>
    <dbReference type="NCBI Taxonomy" id="2709310"/>
    <lineage>
        <taxon>Bacteria</taxon>
        <taxon>Pseudomonadati</taxon>
        <taxon>Bacteroidota</taxon>
        <taxon>Flavobacteriia</taxon>
        <taxon>Flavobacteriales</taxon>
        <taxon>Flavobacteriaceae</taxon>
        <taxon>Psychroflexus</taxon>
    </lineage>
</organism>
<protein>
    <recommendedName>
        <fullName evidence="3">Solute-binding protein family 3/N-terminal domain-containing protein</fullName>
    </recommendedName>
</protein>
<sequence>MKRTTDSVNIRYWSGNRTQIRQDYEGLVLIAVLEATEKDFGLWNLEENTSDLPGDEESKVFTEKNYDLLVSIAGNQKFKDQEIHMIEYPLVKNLLGFRIPIVRENVSSQFHSEAKTSDLKALVHGIPETWGDVTIFEENGYSVLEKGSLDSLFERLSNKEFDYTAFGANEILSVFEHRASKFENLEIAEAVLFYYPFPMVFYVHPRREKLAKRIQTGMERIQKNGDLDSIFRSFYGTLVTDLKLTERKIFKLKNPFIPETFKNLQPDLNSIQN</sequence>
<keyword evidence="2" id="KW-1185">Reference proteome</keyword>
<accession>A0A6B3QZR7</accession>
<gene>
    <name evidence="1" type="ORF">G3567_04150</name>
</gene>
<evidence type="ECO:0008006" key="3">
    <source>
        <dbReference type="Google" id="ProtNLM"/>
    </source>
</evidence>
<evidence type="ECO:0000313" key="2">
    <source>
        <dbReference type="Proteomes" id="UP000478505"/>
    </source>
</evidence>
<proteinExistence type="predicted"/>